<dbReference type="Gene3D" id="1.10.10.10">
    <property type="entry name" value="Winged helix-like DNA-binding domain superfamily/Winged helix DNA-binding domain"/>
    <property type="match status" value="1"/>
</dbReference>
<proteinExistence type="inferred from homology"/>
<evidence type="ECO:0000259" key="4">
    <source>
        <dbReference type="PROSITE" id="PS50931"/>
    </source>
</evidence>
<protein>
    <submittedName>
        <fullName evidence="5">LysR family transcriptional regulator</fullName>
    </submittedName>
</protein>
<keyword evidence="2" id="KW-0805">Transcription regulation</keyword>
<dbReference type="PRINTS" id="PR00039">
    <property type="entry name" value="HTHLYSR"/>
</dbReference>
<dbReference type="SUPFAM" id="SSF46785">
    <property type="entry name" value="Winged helix' DNA-binding domain"/>
    <property type="match status" value="1"/>
</dbReference>
<keyword evidence="6" id="KW-1185">Reference proteome</keyword>
<accession>A0ABW3E5V5</accession>
<dbReference type="EMBL" id="JBHTHX010003039">
    <property type="protein sequence ID" value="MFD0891268.1"/>
    <property type="molecule type" value="Genomic_DNA"/>
</dbReference>
<evidence type="ECO:0000313" key="6">
    <source>
        <dbReference type="Proteomes" id="UP001597024"/>
    </source>
</evidence>
<dbReference type="Proteomes" id="UP001597024">
    <property type="component" value="Unassembled WGS sequence"/>
</dbReference>
<evidence type="ECO:0000313" key="5">
    <source>
        <dbReference type="EMBL" id="MFD0891268.1"/>
    </source>
</evidence>
<dbReference type="Pfam" id="PF00126">
    <property type="entry name" value="HTH_1"/>
    <property type="match status" value="1"/>
</dbReference>
<comment type="similarity">
    <text evidence="1">Belongs to the LysR transcriptional regulatory family.</text>
</comment>
<gene>
    <name evidence="5" type="ORF">ACFQ08_42540</name>
</gene>
<keyword evidence="3" id="KW-0804">Transcription</keyword>
<dbReference type="InterPro" id="IPR036388">
    <property type="entry name" value="WH-like_DNA-bd_sf"/>
</dbReference>
<reference evidence="6" key="1">
    <citation type="journal article" date="2019" name="Int. J. Syst. Evol. Microbiol.">
        <title>The Global Catalogue of Microorganisms (GCM) 10K type strain sequencing project: providing services to taxonomists for standard genome sequencing and annotation.</title>
        <authorList>
            <consortium name="The Broad Institute Genomics Platform"/>
            <consortium name="The Broad Institute Genome Sequencing Center for Infectious Disease"/>
            <person name="Wu L."/>
            <person name="Ma J."/>
        </authorList>
    </citation>
    <scope>NUCLEOTIDE SEQUENCE [LARGE SCALE GENOMIC DNA]</scope>
    <source>
        <strain evidence="6">CCUG 62974</strain>
    </source>
</reference>
<dbReference type="PANTHER" id="PTHR30126">
    <property type="entry name" value="HTH-TYPE TRANSCRIPTIONAL REGULATOR"/>
    <property type="match status" value="1"/>
</dbReference>
<dbReference type="InterPro" id="IPR036390">
    <property type="entry name" value="WH_DNA-bd_sf"/>
</dbReference>
<evidence type="ECO:0000256" key="1">
    <source>
        <dbReference type="ARBA" id="ARBA00009437"/>
    </source>
</evidence>
<dbReference type="PROSITE" id="PS50931">
    <property type="entry name" value="HTH_LYSR"/>
    <property type="match status" value="1"/>
</dbReference>
<dbReference type="InterPro" id="IPR000847">
    <property type="entry name" value="LysR_HTH_N"/>
</dbReference>
<organism evidence="5 6">
    <name type="scientific">Streptosporangium algeriense</name>
    <dbReference type="NCBI Taxonomy" id="1682748"/>
    <lineage>
        <taxon>Bacteria</taxon>
        <taxon>Bacillati</taxon>
        <taxon>Actinomycetota</taxon>
        <taxon>Actinomycetes</taxon>
        <taxon>Streptosporangiales</taxon>
        <taxon>Streptosporangiaceae</taxon>
        <taxon>Streptosporangium</taxon>
    </lineage>
</organism>
<feature type="non-terminal residue" evidence="5">
    <location>
        <position position="68"/>
    </location>
</feature>
<feature type="domain" description="HTH lysR-type" evidence="4">
    <location>
        <begin position="2"/>
        <end position="59"/>
    </location>
</feature>
<comment type="caution">
    <text evidence="5">The sequence shown here is derived from an EMBL/GenBank/DDBJ whole genome shotgun (WGS) entry which is preliminary data.</text>
</comment>
<evidence type="ECO:0000256" key="2">
    <source>
        <dbReference type="ARBA" id="ARBA00023015"/>
    </source>
</evidence>
<name>A0ABW3E5V5_9ACTN</name>
<evidence type="ECO:0000256" key="3">
    <source>
        <dbReference type="ARBA" id="ARBA00023163"/>
    </source>
</evidence>
<sequence length="68" mass="7408">MLDVVRLRVLAAVARHGSVTAAARELHYSQPSVSHHLARLEAETGAKLIQRAGRGIRLTEAGRLLAER</sequence>
<dbReference type="PANTHER" id="PTHR30126:SF39">
    <property type="entry name" value="HTH-TYPE TRANSCRIPTIONAL REGULATOR CYSL"/>
    <property type="match status" value="1"/>
</dbReference>